<feature type="compositionally biased region" description="Polar residues" evidence="1">
    <location>
        <begin position="19"/>
        <end position="33"/>
    </location>
</feature>
<evidence type="ECO:0000313" key="2">
    <source>
        <dbReference type="EMBL" id="RAR02002.1"/>
    </source>
</evidence>
<sequence>MFQKDVASKTALEHKKSSKTITITPPDSGTGFQESDPVDQEGCIVRSHVPSNTVTVITPAPSSDLTFLDSIMSDIPAYDSSYPILDLDTLDVTTDSYSDDTLSPIGSSGSRATVCSDGTNTGTFPDETNWNVSSVAFGEQTVSVNTRCLFPVETTPQTAKNKDHFLSASREKSHGLIPTEQPSDRGRKSATTRPDLNVQEPTPCLNLMYSAGFHHITCK</sequence>
<organism evidence="2 3">
    <name type="scientific">Stemphylium lycopersici</name>
    <name type="common">Tomato gray leaf spot disease fungus</name>
    <name type="synonym">Thyrospora lycopersici</name>
    <dbReference type="NCBI Taxonomy" id="183478"/>
    <lineage>
        <taxon>Eukaryota</taxon>
        <taxon>Fungi</taxon>
        <taxon>Dikarya</taxon>
        <taxon>Ascomycota</taxon>
        <taxon>Pezizomycotina</taxon>
        <taxon>Dothideomycetes</taxon>
        <taxon>Pleosporomycetidae</taxon>
        <taxon>Pleosporales</taxon>
        <taxon>Pleosporineae</taxon>
        <taxon>Pleosporaceae</taxon>
        <taxon>Stemphylium</taxon>
    </lineage>
</organism>
<accession>A0A364MSE7</accession>
<feature type="region of interest" description="Disordered" evidence="1">
    <location>
        <begin position="160"/>
        <end position="198"/>
    </location>
</feature>
<feature type="region of interest" description="Disordered" evidence="1">
    <location>
        <begin position="1"/>
        <end position="37"/>
    </location>
</feature>
<evidence type="ECO:0000256" key="1">
    <source>
        <dbReference type="SAM" id="MobiDB-lite"/>
    </source>
</evidence>
<dbReference type="Proteomes" id="UP000249619">
    <property type="component" value="Unassembled WGS sequence"/>
</dbReference>
<gene>
    <name evidence="2" type="ORF">DDE83_008713</name>
</gene>
<name>A0A364MSE7_STELY</name>
<protein>
    <submittedName>
        <fullName evidence="2">Uncharacterized protein</fullName>
    </submittedName>
</protein>
<proteinExistence type="predicted"/>
<evidence type="ECO:0000313" key="3">
    <source>
        <dbReference type="Proteomes" id="UP000249619"/>
    </source>
</evidence>
<dbReference type="AlphaFoldDB" id="A0A364MSE7"/>
<feature type="compositionally biased region" description="Basic and acidic residues" evidence="1">
    <location>
        <begin position="160"/>
        <end position="174"/>
    </location>
</feature>
<keyword evidence="3" id="KW-1185">Reference proteome</keyword>
<comment type="caution">
    <text evidence="2">The sequence shown here is derived from an EMBL/GenBank/DDBJ whole genome shotgun (WGS) entry which is preliminary data.</text>
</comment>
<reference evidence="3" key="1">
    <citation type="submission" date="2018-05" db="EMBL/GenBank/DDBJ databases">
        <title>Draft genome sequence of Stemphylium lycopersici strain CIDEFI 213.</title>
        <authorList>
            <person name="Medina R."/>
            <person name="Franco M.E.E."/>
            <person name="Lucentini C.G."/>
            <person name="Saparrat M.C.N."/>
            <person name="Balatti P.A."/>
        </authorList>
    </citation>
    <scope>NUCLEOTIDE SEQUENCE [LARGE SCALE GENOMIC DNA]</scope>
    <source>
        <strain evidence="3">CIDEFI 213</strain>
    </source>
</reference>
<dbReference type="EMBL" id="QGDH01000235">
    <property type="protein sequence ID" value="RAR02002.1"/>
    <property type="molecule type" value="Genomic_DNA"/>
</dbReference>